<proteinExistence type="predicted"/>
<sequence length="80" mass="8648">MSTPTIEPTQPGAVIDPDTDHLHFEMAETAPIASSEPAAEPKLEPVPAIIDDEDRRGKLTKPSAIVKVELVKKPVKPVKK</sequence>
<dbReference type="Proteomes" id="UP000015241">
    <property type="component" value="Unassembled WGS sequence"/>
</dbReference>
<name>S8FT10_FOMSC</name>
<organism evidence="1 2">
    <name type="scientific">Fomitopsis schrenkii</name>
    <name type="common">Brown rot fungus</name>
    <dbReference type="NCBI Taxonomy" id="2126942"/>
    <lineage>
        <taxon>Eukaryota</taxon>
        <taxon>Fungi</taxon>
        <taxon>Dikarya</taxon>
        <taxon>Basidiomycota</taxon>
        <taxon>Agaricomycotina</taxon>
        <taxon>Agaricomycetes</taxon>
        <taxon>Polyporales</taxon>
        <taxon>Fomitopsis</taxon>
    </lineage>
</organism>
<dbReference type="AlphaFoldDB" id="S8FT10"/>
<dbReference type="InParanoid" id="S8FT10"/>
<protein>
    <submittedName>
        <fullName evidence="1">Uncharacterized protein</fullName>
    </submittedName>
</protein>
<dbReference type="HOGENOM" id="CLU_2589793_0_0_1"/>
<accession>S8FT10</accession>
<gene>
    <name evidence="1" type="ORF">FOMPIDRAFT_84540</name>
</gene>
<dbReference type="EMBL" id="KE504127">
    <property type="protein sequence ID" value="EPT04361.1"/>
    <property type="molecule type" value="Genomic_DNA"/>
</dbReference>
<reference evidence="1 2" key="1">
    <citation type="journal article" date="2012" name="Science">
        <title>The Paleozoic origin of enzymatic lignin decomposition reconstructed from 31 fungal genomes.</title>
        <authorList>
            <person name="Floudas D."/>
            <person name="Binder M."/>
            <person name="Riley R."/>
            <person name="Barry K."/>
            <person name="Blanchette R.A."/>
            <person name="Henrissat B."/>
            <person name="Martinez A.T."/>
            <person name="Otillar R."/>
            <person name="Spatafora J.W."/>
            <person name="Yadav J.S."/>
            <person name="Aerts A."/>
            <person name="Benoit I."/>
            <person name="Boyd A."/>
            <person name="Carlson A."/>
            <person name="Copeland A."/>
            <person name="Coutinho P.M."/>
            <person name="de Vries R.P."/>
            <person name="Ferreira P."/>
            <person name="Findley K."/>
            <person name="Foster B."/>
            <person name="Gaskell J."/>
            <person name="Glotzer D."/>
            <person name="Gorecki P."/>
            <person name="Heitman J."/>
            <person name="Hesse C."/>
            <person name="Hori C."/>
            <person name="Igarashi K."/>
            <person name="Jurgens J.A."/>
            <person name="Kallen N."/>
            <person name="Kersten P."/>
            <person name="Kohler A."/>
            <person name="Kuees U."/>
            <person name="Kumar T.K.A."/>
            <person name="Kuo A."/>
            <person name="LaButti K."/>
            <person name="Larrondo L.F."/>
            <person name="Lindquist E."/>
            <person name="Ling A."/>
            <person name="Lombard V."/>
            <person name="Lucas S."/>
            <person name="Lundell T."/>
            <person name="Martin R."/>
            <person name="McLaughlin D.J."/>
            <person name="Morgenstern I."/>
            <person name="Morin E."/>
            <person name="Murat C."/>
            <person name="Nagy L.G."/>
            <person name="Nolan M."/>
            <person name="Ohm R.A."/>
            <person name="Patyshakuliyeva A."/>
            <person name="Rokas A."/>
            <person name="Ruiz-Duenas F.J."/>
            <person name="Sabat G."/>
            <person name="Salamov A."/>
            <person name="Samejima M."/>
            <person name="Schmutz J."/>
            <person name="Slot J.C."/>
            <person name="St John F."/>
            <person name="Stenlid J."/>
            <person name="Sun H."/>
            <person name="Sun S."/>
            <person name="Syed K."/>
            <person name="Tsang A."/>
            <person name="Wiebenga A."/>
            <person name="Young D."/>
            <person name="Pisabarro A."/>
            <person name="Eastwood D.C."/>
            <person name="Martin F."/>
            <person name="Cullen D."/>
            <person name="Grigoriev I.V."/>
            <person name="Hibbett D.S."/>
        </authorList>
    </citation>
    <scope>NUCLEOTIDE SEQUENCE</scope>
    <source>
        <strain evidence="2">FP-58527</strain>
    </source>
</reference>
<evidence type="ECO:0000313" key="2">
    <source>
        <dbReference type="Proteomes" id="UP000015241"/>
    </source>
</evidence>
<evidence type="ECO:0000313" key="1">
    <source>
        <dbReference type="EMBL" id="EPT04361.1"/>
    </source>
</evidence>
<keyword evidence="2" id="KW-1185">Reference proteome</keyword>